<gene>
    <name evidence="1" type="ORF">B0I32_13352</name>
</gene>
<comment type="caution">
    <text evidence="1">The sequence shown here is derived from an EMBL/GenBank/DDBJ whole genome shotgun (WGS) entry which is preliminary data.</text>
</comment>
<evidence type="ECO:0000313" key="2">
    <source>
        <dbReference type="Proteomes" id="UP000238312"/>
    </source>
</evidence>
<dbReference type="EMBL" id="PVNG01000033">
    <property type="protein sequence ID" value="PRX52042.1"/>
    <property type="molecule type" value="Genomic_DNA"/>
</dbReference>
<proteinExistence type="predicted"/>
<organism evidence="1 2">
    <name type="scientific">Nonomuraea fuscirosea</name>
    <dbReference type="NCBI Taxonomy" id="1291556"/>
    <lineage>
        <taxon>Bacteria</taxon>
        <taxon>Bacillati</taxon>
        <taxon>Actinomycetota</taxon>
        <taxon>Actinomycetes</taxon>
        <taxon>Streptosporangiales</taxon>
        <taxon>Streptosporangiaceae</taxon>
        <taxon>Nonomuraea</taxon>
    </lineage>
</organism>
<dbReference type="OrthoDB" id="3539696at2"/>
<name>A0A2T0M4S3_9ACTN</name>
<keyword evidence="2" id="KW-1185">Reference proteome</keyword>
<protein>
    <submittedName>
        <fullName evidence="1">Uncharacterized protein</fullName>
    </submittedName>
</protein>
<accession>A0A2T0M4S3</accession>
<evidence type="ECO:0000313" key="1">
    <source>
        <dbReference type="EMBL" id="PRX52042.1"/>
    </source>
</evidence>
<sequence length="68" mass="7677">MTYPYQGEYAESLIAQGMARAVLHLLDTRGIAVPEETREHVIGCRDEAVLDEWLRRALKAESVEDVFG</sequence>
<dbReference type="AlphaFoldDB" id="A0A2T0M4S3"/>
<reference evidence="1 2" key="1">
    <citation type="submission" date="2018-03" db="EMBL/GenBank/DDBJ databases">
        <title>Genomic Encyclopedia of Type Strains, Phase III (KMG-III): the genomes of soil and plant-associated and newly described type strains.</title>
        <authorList>
            <person name="Whitman W."/>
        </authorList>
    </citation>
    <scope>NUCLEOTIDE SEQUENCE [LARGE SCALE GENOMIC DNA]</scope>
    <source>
        <strain evidence="1 2">CGMCC 4.7104</strain>
    </source>
</reference>
<dbReference type="RefSeq" id="WP_106252019.1">
    <property type="nucleotide sequence ID" value="NZ_JBFAIB010000047.1"/>
</dbReference>
<dbReference type="Proteomes" id="UP000238312">
    <property type="component" value="Unassembled WGS sequence"/>
</dbReference>